<feature type="region of interest" description="Disordered" evidence="1">
    <location>
        <begin position="23"/>
        <end position="61"/>
    </location>
</feature>
<feature type="compositionally biased region" description="Polar residues" evidence="1">
    <location>
        <begin position="23"/>
        <end position="42"/>
    </location>
</feature>
<dbReference type="EMBL" id="CAMXCT010003369">
    <property type="protein sequence ID" value="CAI4004118.1"/>
    <property type="molecule type" value="Genomic_DNA"/>
</dbReference>
<evidence type="ECO:0000313" key="3">
    <source>
        <dbReference type="EMBL" id="CAL4791430.1"/>
    </source>
</evidence>
<keyword evidence="4" id="KW-1185">Reference proteome</keyword>
<gene>
    <name evidence="2" type="ORF">C1SCF055_LOCUS29933</name>
</gene>
<name>A0A9P1G8J5_9DINO</name>
<dbReference type="EMBL" id="CAMXCT030003369">
    <property type="protein sequence ID" value="CAL4791430.1"/>
    <property type="molecule type" value="Genomic_DNA"/>
</dbReference>
<dbReference type="EMBL" id="CAMXCT020003369">
    <property type="protein sequence ID" value="CAL1157493.1"/>
    <property type="molecule type" value="Genomic_DNA"/>
</dbReference>
<dbReference type="AlphaFoldDB" id="A0A9P1G8J5"/>
<accession>A0A9P1G8J5</accession>
<evidence type="ECO:0000256" key="1">
    <source>
        <dbReference type="SAM" id="MobiDB-lite"/>
    </source>
</evidence>
<protein>
    <submittedName>
        <fullName evidence="2">Uncharacterized protein</fullName>
    </submittedName>
</protein>
<reference evidence="2" key="1">
    <citation type="submission" date="2022-10" db="EMBL/GenBank/DDBJ databases">
        <authorList>
            <person name="Chen Y."/>
            <person name="Dougan E. K."/>
            <person name="Chan C."/>
            <person name="Rhodes N."/>
            <person name="Thang M."/>
        </authorList>
    </citation>
    <scope>NUCLEOTIDE SEQUENCE</scope>
</reference>
<proteinExistence type="predicted"/>
<reference evidence="3 4" key="2">
    <citation type="submission" date="2024-05" db="EMBL/GenBank/DDBJ databases">
        <authorList>
            <person name="Chen Y."/>
            <person name="Shah S."/>
            <person name="Dougan E. K."/>
            <person name="Thang M."/>
            <person name="Chan C."/>
        </authorList>
    </citation>
    <scope>NUCLEOTIDE SEQUENCE [LARGE SCALE GENOMIC DNA]</scope>
</reference>
<evidence type="ECO:0000313" key="4">
    <source>
        <dbReference type="Proteomes" id="UP001152797"/>
    </source>
</evidence>
<sequence>MRRPLLASRLQRGFVTLINWCKTSSMPRTPTSPCSSITTNSAQRSRSWKRRSQSTRKSAPRGWRVFGAKKRRCRRCLFFFWVKHGETAKVYTVMKNILILGM</sequence>
<dbReference type="Proteomes" id="UP001152797">
    <property type="component" value="Unassembled WGS sequence"/>
</dbReference>
<evidence type="ECO:0000313" key="2">
    <source>
        <dbReference type="EMBL" id="CAI4004118.1"/>
    </source>
</evidence>
<comment type="caution">
    <text evidence="2">The sequence shown here is derived from an EMBL/GenBank/DDBJ whole genome shotgun (WGS) entry which is preliminary data.</text>
</comment>
<organism evidence="2">
    <name type="scientific">Cladocopium goreaui</name>
    <dbReference type="NCBI Taxonomy" id="2562237"/>
    <lineage>
        <taxon>Eukaryota</taxon>
        <taxon>Sar</taxon>
        <taxon>Alveolata</taxon>
        <taxon>Dinophyceae</taxon>
        <taxon>Suessiales</taxon>
        <taxon>Symbiodiniaceae</taxon>
        <taxon>Cladocopium</taxon>
    </lineage>
</organism>